<dbReference type="EMBL" id="MAQB02000012">
    <property type="protein sequence ID" value="OFJ46545.1"/>
    <property type="molecule type" value="Genomic_DNA"/>
</dbReference>
<dbReference type="Proteomes" id="UP000092634">
    <property type="component" value="Unassembled WGS sequence"/>
</dbReference>
<feature type="compositionally biased region" description="Basic and acidic residues" evidence="1">
    <location>
        <begin position="58"/>
        <end position="67"/>
    </location>
</feature>
<proteinExistence type="predicted"/>
<evidence type="ECO:0000313" key="3">
    <source>
        <dbReference type="Proteomes" id="UP000092634"/>
    </source>
</evidence>
<comment type="caution">
    <text evidence="2">The sequence shown here is derived from an EMBL/GenBank/DDBJ whole genome shotgun (WGS) entry which is preliminary data.</text>
</comment>
<accession>A0A1E8PJY8</accession>
<feature type="compositionally biased region" description="Polar residues" evidence="1">
    <location>
        <begin position="47"/>
        <end position="57"/>
    </location>
</feature>
<evidence type="ECO:0000256" key="1">
    <source>
        <dbReference type="SAM" id="MobiDB-lite"/>
    </source>
</evidence>
<evidence type="ECO:0000313" key="2">
    <source>
        <dbReference type="EMBL" id="OFJ46545.1"/>
    </source>
</evidence>
<organism evidence="2 3">
    <name type="scientific">Janthinobacterium lividum</name>
    <dbReference type="NCBI Taxonomy" id="29581"/>
    <lineage>
        <taxon>Bacteria</taxon>
        <taxon>Pseudomonadati</taxon>
        <taxon>Pseudomonadota</taxon>
        <taxon>Betaproteobacteria</taxon>
        <taxon>Burkholderiales</taxon>
        <taxon>Oxalobacteraceae</taxon>
        <taxon>Janthinobacterium</taxon>
    </lineage>
</organism>
<dbReference type="AlphaFoldDB" id="A0A1E8PJY8"/>
<name>A0A1E8PJY8_9BURK</name>
<dbReference type="PROSITE" id="PS51257">
    <property type="entry name" value="PROKAR_LIPOPROTEIN"/>
    <property type="match status" value="1"/>
</dbReference>
<sequence>MKYLIVPFLLAMGGCEVLYDANRDKIGEYCNSLNNFDDRNACRKRNQTSYQQYVQQRDQVKKSKSDQ</sequence>
<gene>
    <name evidence="2" type="ORF">BA896_021070</name>
</gene>
<protein>
    <recommendedName>
        <fullName evidence="4">Lipoprotein</fullName>
    </recommendedName>
</protein>
<evidence type="ECO:0008006" key="4">
    <source>
        <dbReference type="Google" id="ProtNLM"/>
    </source>
</evidence>
<reference evidence="2 3" key="1">
    <citation type="submission" date="2016-10" db="EMBL/GenBank/DDBJ databases">
        <title>Updated version of Genome Assembly of Janthinobacterium lividum ERGS5:01.</title>
        <authorList>
            <person name="Kumar R."/>
            <person name="Acharya V."/>
            <person name="Singh D."/>
        </authorList>
    </citation>
    <scope>NUCLEOTIDE SEQUENCE [LARGE SCALE GENOMIC DNA]</scope>
    <source>
        <strain evidence="2 3">ERGS5:01</strain>
    </source>
</reference>
<feature type="region of interest" description="Disordered" evidence="1">
    <location>
        <begin position="47"/>
        <end position="67"/>
    </location>
</feature>